<feature type="non-terminal residue" evidence="1">
    <location>
        <position position="1"/>
    </location>
</feature>
<evidence type="ECO:0000313" key="1">
    <source>
        <dbReference type="EMBL" id="RDY03100.1"/>
    </source>
</evidence>
<name>A0A371HK36_MUCPR</name>
<dbReference type="OrthoDB" id="1747044at2759"/>
<proteinExistence type="predicted"/>
<reference evidence="1" key="1">
    <citation type="submission" date="2018-05" db="EMBL/GenBank/DDBJ databases">
        <title>Draft genome of Mucuna pruriens seed.</title>
        <authorList>
            <person name="Nnadi N.E."/>
            <person name="Vos R."/>
            <person name="Hasami M.H."/>
            <person name="Devisetty U.K."/>
            <person name="Aguiy J.C."/>
        </authorList>
    </citation>
    <scope>NUCLEOTIDE SEQUENCE [LARGE SCALE GENOMIC DNA]</scope>
    <source>
        <strain evidence="1">JCA_2017</strain>
    </source>
</reference>
<accession>A0A371HK36</accession>
<dbReference type="PANTHER" id="PTHR33018:SF34">
    <property type="entry name" value="OS02G0472350 PROTEIN"/>
    <property type="match status" value="1"/>
</dbReference>
<gene>
    <name evidence="1" type="ORF">CR513_13353</name>
</gene>
<dbReference type="EMBL" id="QJKJ01002384">
    <property type="protein sequence ID" value="RDY03100.1"/>
    <property type="molecule type" value="Genomic_DNA"/>
</dbReference>
<evidence type="ECO:0000313" key="2">
    <source>
        <dbReference type="Proteomes" id="UP000257109"/>
    </source>
</evidence>
<dbReference type="Proteomes" id="UP000257109">
    <property type="component" value="Unassembled WGS sequence"/>
</dbReference>
<sequence length="218" mass="24616">MGRISTKHSNVQVDLQLYTILASSFELSITSMALPKGTFVLHGRENILIIIIGRPKHLGHVQTARRCVGLRQYFGTHSRHTPTPTVLIKEQLEEMTQQIYEHITMKVYKLGSIIHHQTLHESHIRVVVEQIQDADVQVLVPIDETLNTFIAWSKSLLKLVSATIFIKENGKVGGNPIQIELDAKITSKNSTLLLYLCEKDILEICTRGKMLCISTIQL</sequence>
<comment type="caution">
    <text evidence="1">The sequence shown here is derived from an EMBL/GenBank/DDBJ whole genome shotgun (WGS) entry which is preliminary data.</text>
</comment>
<dbReference type="PANTHER" id="PTHR33018">
    <property type="entry name" value="OS10G0338966 PROTEIN-RELATED"/>
    <property type="match status" value="1"/>
</dbReference>
<dbReference type="AlphaFoldDB" id="A0A371HK36"/>
<keyword evidence="2" id="KW-1185">Reference proteome</keyword>
<protein>
    <submittedName>
        <fullName evidence="1">Uncharacterized protein</fullName>
    </submittedName>
</protein>
<organism evidence="1 2">
    <name type="scientific">Mucuna pruriens</name>
    <name type="common">Velvet bean</name>
    <name type="synonym">Dolichos pruriens</name>
    <dbReference type="NCBI Taxonomy" id="157652"/>
    <lineage>
        <taxon>Eukaryota</taxon>
        <taxon>Viridiplantae</taxon>
        <taxon>Streptophyta</taxon>
        <taxon>Embryophyta</taxon>
        <taxon>Tracheophyta</taxon>
        <taxon>Spermatophyta</taxon>
        <taxon>Magnoliopsida</taxon>
        <taxon>eudicotyledons</taxon>
        <taxon>Gunneridae</taxon>
        <taxon>Pentapetalae</taxon>
        <taxon>rosids</taxon>
        <taxon>fabids</taxon>
        <taxon>Fabales</taxon>
        <taxon>Fabaceae</taxon>
        <taxon>Papilionoideae</taxon>
        <taxon>50 kb inversion clade</taxon>
        <taxon>NPAAA clade</taxon>
        <taxon>indigoferoid/millettioid clade</taxon>
        <taxon>Phaseoleae</taxon>
        <taxon>Mucuna</taxon>
    </lineage>
</organism>